<dbReference type="Gene3D" id="1.25.40.390">
    <property type="match status" value="1"/>
</dbReference>
<dbReference type="InterPro" id="IPR011990">
    <property type="entry name" value="TPR-like_helical_dom_sf"/>
</dbReference>
<comment type="similarity">
    <text evidence="2">Belongs to the SusD family.</text>
</comment>
<dbReference type="Pfam" id="PF14322">
    <property type="entry name" value="SusD-like_3"/>
    <property type="match status" value="1"/>
</dbReference>
<evidence type="ECO:0000313" key="11">
    <source>
        <dbReference type="Proteomes" id="UP000184240"/>
    </source>
</evidence>
<dbReference type="AlphaFoldDB" id="A0A1M5YD19"/>
<name>A0A1M5YD19_9FLAO</name>
<feature type="signal peptide" evidence="6">
    <location>
        <begin position="1"/>
        <end position="21"/>
    </location>
</feature>
<dbReference type="OrthoDB" id="5694214at2"/>
<sequence>MKKSIYTSALALLLTGTLVTGCDDFLEETNRQAISIPSSRENSESFVQLVNYIYEITRENTTHYQPDMLYVLEDLGTDIVTRASPLTGTDAINDYVDLNASNYVLQVYWSNQYKQIAAANTLLANADLIEGVEESLKNRGVGEAKFFRAWSYFNLVENYGGVPIVTEPITTAQSDFLRDEEQEVYELIVSDLNDAINAVDENPEEFGRVSKDAARHLLSKVLLTRGYKSFAASDDYTRAIALAETVIDNHPLEPTFADVVDIENQRNDEVVFSFLFGTETSSLGWGNTKHLLYKFEYFNYPGLARGSLYQNGIARMPTPFFFNMFDEEDTRNDETLRYVIYADVAEDGIEVGDTAIYFPKTAWSQERIDSKPYAVINADQYLVNDGVTNTHWPMFKKFDDPGAPFTYANERAFGDRDMVIMRGAEAYLIAAEAALQNNNPGAAATYLNAVRSRAGITTPLTAGDVDLALILNERARELIGEVNRWMDLKRTGTLISRVLEYNPHAALNNAIAEKHLLRPIPQSEIDASGQTISQNPGY</sequence>
<evidence type="ECO:0000256" key="6">
    <source>
        <dbReference type="SAM" id="SignalP"/>
    </source>
</evidence>
<feature type="domain" description="SusD-like N-terminal" evidence="8">
    <location>
        <begin position="25"/>
        <end position="223"/>
    </location>
</feature>
<keyword evidence="4" id="KW-0472">Membrane</keyword>
<dbReference type="STRING" id="573501.SAMN04487999_2118"/>
<dbReference type="InterPro" id="IPR012944">
    <property type="entry name" value="SusD_RagB_dom"/>
</dbReference>
<evidence type="ECO:0000256" key="4">
    <source>
        <dbReference type="ARBA" id="ARBA00023136"/>
    </source>
</evidence>
<evidence type="ECO:0000256" key="2">
    <source>
        <dbReference type="ARBA" id="ARBA00006275"/>
    </source>
</evidence>
<comment type="subcellular location">
    <subcellularLocation>
        <location evidence="1">Cell outer membrane</location>
    </subcellularLocation>
</comment>
<keyword evidence="5" id="KW-0998">Cell outer membrane</keyword>
<organism evidence="10 11">
    <name type="scientific">Leeuwenhoekiella palythoae</name>
    <dbReference type="NCBI Taxonomy" id="573501"/>
    <lineage>
        <taxon>Bacteria</taxon>
        <taxon>Pseudomonadati</taxon>
        <taxon>Bacteroidota</taxon>
        <taxon>Flavobacteriia</taxon>
        <taxon>Flavobacteriales</taxon>
        <taxon>Flavobacteriaceae</taxon>
        <taxon>Leeuwenhoekiella</taxon>
    </lineage>
</organism>
<dbReference type="Proteomes" id="UP000290037">
    <property type="component" value="Unassembled WGS sequence"/>
</dbReference>
<dbReference type="EMBL" id="FQXT01000003">
    <property type="protein sequence ID" value="SHI09784.1"/>
    <property type="molecule type" value="Genomic_DNA"/>
</dbReference>
<dbReference type="Proteomes" id="UP000184240">
    <property type="component" value="Unassembled WGS sequence"/>
</dbReference>
<reference evidence="11" key="1">
    <citation type="submission" date="2016-11" db="EMBL/GenBank/DDBJ databases">
        <authorList>
            <person name="Varghese N."/>
            <person name="Submissions S."/>
        </authorList>
    </citation>
    <scope>NUCLEOTIDE SEQUENCE [LARGE SCALE GENOMIC DNA]</scope>
    <source>
        <strain evidence="11">DSM 19859</strain>
    </source>
</reference>
<protein>
    <submittedName>
        <fullName evidence="9">Outer membrane starch-binding protein</fullName>
    </submittedName>
    <submittedName>
        <fullName evidence="10">Starch-binding associating with outer membrane</fullName>
    </submittedName>
</protein>
<dbReference type="PROSITE" id="PS51257">
    <property type="entry name" value="PROKAR_LIPOPROTEIN"/>
    <property type="match status" value="1"/>
</dbReference>
<reference evidence="9 12" key="3">
    <citation type="submission" date="2018-07" db="EMBL/GenBank/DDBJ databases">
        <title>Leeuwenhoekiella genomics.</title>
        <authorList>
            <person name="Tahon G."/>
            <person name="Willems A."/>
        </authorList>
    </citation>
    <scope>NUCLEOTIDE SEQUENCE [LARGE SCALE GENOMIC DNA]</scope>
    <source>
        <strain evidence="9 12">LMG 24856</strain>
    </source>
</reference>
<gene>
    <name evidence="9" type="ORF">DSM01_3343</name>
    <name evidence="10" type="ORF">SAMN04487999_2118</name>
</gene>
<dbReference type="EMBL" id="QOVN01000012">
    <property type="protein sequence ID" value="RXG26793.1"/>
    <property type="molecule type" value="Genomic_DNA"/>
</dbReference>
<evidence type="ECO:0000256" key="1">
    <source>
        <dbReference type="ARBA" id="ARBA00004442"/>
    </source>
</evidence>
<dbReference type="RefSeq" id="WP_072982822.1">
    <property type="nucleotide sequence ID" value="NZ_FQXT01000003.1"/>
</dbReference>
<dbReference type="GO" id="GO:0009279">
    <property type="term" value="C:cell outer membrane"/>
    <property type="evidence" value="ECO:0007669"/>
    <property type="project" value="UniProtKB-SubCell"/>
</dbReference>
<evidence type="ECO:0000259" key="7">
    <source>
        <dbReference type="Pfam" id="PF07980"/>
    </source>
</evidence>
<dbReference type="Pfam" id="PF07980">
    <property type="entry name" value="SusD_RagB"/>
    <property type="match status" value="1"/>
</dbReference>
<evidence type="ECO:0000313" key="12">
    <source>
        <dbReference type="Proteomes" id="UP000290037"/>
    </source>
</evidence>
<accession>A0A1M5YD19</accession>
<evidence type="ECO:0000256" key="5">
    <source>
        <dbReference type="ARBA" id="ARBA00023237"/>
    </source>
</evidence>
<evidence type="ECO:0000256" key="3">
    <source>
        <dbReference type="ARBA" id="ARBA00022729"/>
    </source>
</evidence>
<dbReference type="InterPro" id="IPR033985">
    <property type="entry name" value="SusD-like_N"/>
</dbReference>
<evidence type="ECO:0000313" key="10">
    <source>
        <dbReference type="EMBL" id="SHI09784.1"/>
    </source>
</evidence>
<keyword evidence="12" id="KW-1185">Reference proteome</keyword>
<feature type="chain" id="PRO_5012951683" evidence="6">
    <location>
        <begin position="22"/>
        <end position="538"/>
    </location>
</feature>
<evidence type="ECO:0000259" key="8">
    <source>
        <dbReference type="Pfam" id="PF14322"/>
    </source>
</evidence>
<keyword evidence="3 6" id="KW-0732">Signal</keyword>
<dbReference type="SUPFAM" id="SSF48452">
    <property type="entry name" value="TPR-like"/>
    <property type="match status" value="1"/>
</dbReference>
<feature type="domain" description="RagB/SusD" evidence="7">
    <location>
        <begin position="347"/>
        <end position="538"/>
    </location>
</feature>
<evidence type="ECO:0000313" key="9">
    <source>
        <dbReference type="EMBL" id="RXG26793.1"/>
    </source>
</evidence>
<proteinExistence type="inferred from homology"/>
<reference evidence="10" key="2">
    <citation type="submission" date="2016-11" db="EMBL/GenBank/DDBJ databases">
        <authorList>
            <person name="Jaros S."/>
            <person name="Januszkiewicz K."/>
            <person name="Wedrychowicz H."/>
        </authorList>
    </citation>
    <scope>NUCLEOTIDE SEQUENCE [LARGE SCALE GENOMIC DNA]</scope>
    <source>
        <strain evidence="10">DSM 19859</strain>
    </source>
</reference>